<evidence type="ECO:0000313" key="3">
    <source>
        <dbReference type="EMBL" id="SUI90788.1"/>
    </source>
</evidence>
<keyword evidence="1" id="KW-0812">Transmembrane</keyword>
<reference evidence="3 5" key="3">
    <citation type="submission" date="2018-06" db="EMBL/GenBank/DDBJ databases">
        <authorList>
            <consortium name="Pathogen Informatics"/>
            <person name="Doyle S."/>
        </authorList>
    </citation>
    <scope>NUCLEOTIDE SEQUENCE [LARGE SCALE GENOMIC DNA]</scope>
    <source>
        <strain evidence="3 5">NCTC10736</strain>
    </source>
</reference>
<keyword evidence="1" id="KW-0472">Membrane</keyword>
<dbReference type="EMBL" id="UGYV01000001">
    <property type="protein sequence ID" value="SUI90788.1"/>
    <property type="molecule type" value="Genomic_DNA"/>
</dbReference>
<dbReference type="EMBL" id="PYSG01000003">
    <property type="protein sequence ID" value="PTA48751.1"/>
    <property type="molecule type" value="Genomic_DNA"/>
</dbReference>
<dbReference type="Proteomes" id="UP000255061">
    <property type="component" value="Unassembled WGS sequence"/>
</dbReference>
<gene>
    <name evidence="2" type="ORF">C9I43_16930</name>
    <name evidence="3" type="ORF">NCTC10736_03178</name>
</gene>
<evidence type="ECO:0000256" key="1">
    <source>
        <dbReference type="SAM" id="Phobius"/>
    </source>
</evidence>
<accession>A0A380AZW8</accession>
<reference evidence="2 4" key="1">
    <citation type="submission" date="2018-03" db="EMBL/GenBank/DDBJ databases">
        <authorList>
            <person name="Dailey F.E."/>
        </authorList>
    </citation>
    <scope>NUCLEOTIDE SEQUENCE [LARGE SCALE GENOMIC DNA]</scope>
    <source>
        <strain evidence="2 4">CW7</strain>
    </source>
</reference>
<dbReference type="RefSeq" id="WP_076497313.1">
    <property type="nucleotide sequence ID" value="NZ_FTNN01000003.1"/>
</dbReference>
<evidence type="ECO:0000313" key="5">
    <source>
        <dbReference type="Proteomes" id="UP000255061"/>
    </source>
</evidence>
<organism evidence="3 5">
    <name type="scientific">Shewanella morhuae</name>
    <dbReference type="NCBI Taxonomy" id="365591"/>
    <lineage>
        <taxon>Bacteria</taxon>
        <taxon>Pseudomonadati</taxon>
        <taxon>Pseudomonadota</taxon>
        <taxon>Gammaproteobacteria</taxon>
        <taxon>Alteromonadales</taxon>
        <taxon>Shewanellaceae</taxon>
        <taxon>Shewanella</taxon>
    </lineage>
</organism>
<keyword evidence="1" id="KW-1133">Transmembrane helix</keyword>
<keyword evidence="4" id="KW-1185">Reference proteome</keyword>
<sequence>MVFSWGNLATKQLIVGMVCHIIALAILAYGVYTFYWLELILPELTRCVGGAVLFVAMGLAPKLFFMPVSQIVSQAENTTEKSALQTYVFNLGIFLMICSLLMEWLYD</sequence>
<dbReference type="OrthoDB" id="6271331at2"/>
<evidence type="ECO:0000313" key="4">
    <source>
        <dbReference type="Proteomes" id="UP000240506"/>
    </source>
</evidence>
<proteinExistence type="predicted"/>
<feature type="transmembrane region" description="Helical" evidence="1">
    <location>
        <begin position="12"/>
        <end position="35"/>
    </location>
</feature>
<reference evidence="2 4" key="2">
    <citation type="submission" date="2018-04" db="EMBL/GenBank/DDBJ databases">
        <title>Genomic sequence of a freshwater isolate of Shewanella morhuae.</title>
        <authorList>
            <person name="Castillo D.E."/>
            <person name="Gram L."/>
        </authorList>
    </citation>
    <scope>NUCLEOTIDE SEQUENCE [LARGE SCALE GENOMIC DNA]</scope>
    <source>
        <strain evidence="2 4">CW7</strain>
    </source>
</reference>
<dbReference type="AlphaFoldDB" id="A0A1N6UY40"/>
<accession>A0A1N6UY40</accession>
<protein>
    <submittedName>
        <fullName evidence="3">Uncharacterized protein</fullName>
    </submittedName>
</protein>
<feature type="transmembrane region" description="Helical" evidence="1">
    <location>
        <begin position="87"/>
        <end position="106"/>
    </location>
</feature>
<name>A0A1N6UY40_9GAMM</name>
<dbReference type="STRING" id="365591.SAMN05421840_103251"/>
<dbReference type="Proteomes" id="UP000240506">
    <property type="component" value="Unassembled WGS sequence"/>
</dbReference>
<evidence type="ECO:0000313" key="2">
    <source>
        <dbReference type="EMBL" id="PTA48751.1"/>
    </source>
</evidence>
<feature type="transmembrane region" description="Helical" evidence="1">
    <location>
        <begin position="47"/>
        <end position="67"/>
    </location>
</feature>